<proteinExistence type="predicted"/>
<feature type="region of interest" description="Disordered" evidence="1">
    <location>
        <begin position="54"/>
        <end position="75"/>
    </location>
</feature>
<evidence type="ECO:0000313" key="2">
    <source>
        <dbReference type="EMBL" id="GMN30904.1"/>
    </source>
</evidence>
<keyword evidence="3" id="KW-1185">Reference proteome</keyword>
<name>A0AA87ZDC5_FICCA</name>
<dbReference type="EMBL" id="BTGU01005833">
    <property type="protein sequence ID" value="GMN30904.1"/>
    <property type="molecule type" value="Genomic_DNA"/>
</dbReference>
<evidence type="ECO:0000256" key="1">
    <source>
        <dbReference type="SAM" id="MobiDB-lite"/>
    </source>
</evidence>
<evidence type="ECO:0000313" key="3">
    <source>
        <dbReference type="Proteomes" id="UP001187192"/>
    </source>
</evidence>
<reference evidence="2" key="1">
    <citation type="submission" date="2023-07" db="EMBL/GenBank/DDBJ databases">
        <title>draft genome sequence of fig (Ficus carica).</title>
        <authorList>
            <person name="Takahashi T."/>
            <person name="Nishimura K."/>
        </authorList>
    </citation>
    <scope>NUCLEOTIDE SEQUENCE</scope>
</reference>
<comment type="caution">
    <text evidence="2">The sequence shown here is derived from an EMBL/GenBank/DDBJ whole genome shotgun (WGS) entry which is preliminary data.</text>
</comment>
<dbReference type="Proteomes" id="UP001187192">
    <property type="component" value="Unassembled WGS sequence"/>
</dbReference>
<sequence length="125" mass="13950">MLKVATSTVGACQSSPSCWHTPISHAAFTPEWNGAHRSPPFSVTEALHHLTISTSLDQPPTPFPTLEKLDHRAPSPLKPRPCASFLAKLKRCLHRDFPLSQSQSPLIAVTVTSRERKWQRHIKRA</sequence>
<gene>
    <name evidence="2" type="ORF">TIFTF001_048050</name>
</gene>
<organism evidence="2 3">
    <name type="scientific">Ficus carica</name>
    <name type="common">Common fig</name>
    <dbReference type="NCBI Taxonomy" id="3494"/>
    <lineage>
        <taxon>Eukaryota</taxon>
        <taxon>Viridiplantae</taxon>
        <taxon>Streptophyta</taxon>
        <taxon>Embryophyta</taxon>
        <taxon>Tracheophyta</taxon>
        <taxon>Spermatophyta</taxon>
        <taxon>Magnoliopsida</taxon>
        <taxon>eudicotyledons</taxon>
        <taxon>Gunneridae</taxon>
        <taxon>Pentapetalae</taxon>
        <taxon>rosids</taxon>
        <taxon>fabids</taxon>
        <taxon>Rosales</taxon>
        <taxon>Moraceae</taxon>
        <taxon>Ficeae</taxon>
        <taxon>Ficus</taxon>
    </lineage>
</organism>
<accession>A0AA87ZDC5</accession>
<dbReference type="AlphaFoldDB" id="A0AA87ZDC5"/>
<protein>
    <submittedName>
        <fullName evidence="2">Uncharacterized protein</fullName>
    </submittedName>
</protein>